<dbReference type="Proteomes" id="UP000500956">
    <property type="component" value="Segment"/>
</dbReference>
<evidence type="ECO:0000313" key="2">
    <source>
        <dbReference type="Proteomes" id="UP000500956"/>
    </source>
</evidence>
<accession>A0A6G8R3U2</accession>
<reference evidence="1 2" key="1">
    <citation type="submission" date="2020-02" db="EMBL/GenBank/DDBJ databases">
        <title>Characterization of Proteus podophage Privateer.</title>
        <authorList>
            <person name="Corban J."/>
            <person name="Ramsey J."/>
        </authorList>
    </citation>
    <scope>NUCLEOTIDE SEQUENCE [LARGE SCALE GENOMIC DNA]</scope>
</reference>
<proteinExistence type="predicted"/>
<protein>
    <submittedName>
        <fullName evidence="1">Uncharacterized protein</fullName>
    </submittedName>
</protein>
<name>A0A6G8R3U2_9CAUD</name>
<dbReference type="EMBL" id="MT028297">
    <property type="protein sequence ID" value="QIN94875.1"/>
    <property type="molecule type" value="Genomic_DNA"/>
</dbReference>
<evidence type="ECO:0000313" key="1">
    <source>
        <dbReference type="EMBL" id="QIN94875.1"/>
    </source>
</evidence>
<organism evidence="1 2">
    <name type="scientific">Proteus phage Privateer</name>
    <dbReference type="NCBI Taxonomy" id="2712958"/>
    <lineage>
        <taxon>Viruses</taxon>
        <taxon>Duplodnaviria</taxon>
        <taxon>Heunggongvirae</taxon>
        <taxon>Uroviricota</taxon>
        <taxon>Caudoviricetes</taxon>
        <taxon>Grimontviridae</taxon>
        <taxon>Privateervirus</taxon>
        <taxon>Privateervirus privateer</taxon>
    </lineage>
</organism>
<gene>
    <name evidence="1" type="ORF">CPT_Privateer_082</name>
</gene>
<keyword evidence="2" id="KW-1185">Reference proteome</keyword>
<sequence>MNKYVITRFYNNADPIEIEASFYAEEGSGFVFYVKDEEGISHKKAFITKAAVMMIEKLDK</sequence>